<dbReference type="EMBL" id="DXET01000216">
    <property type="protein sequence ID" value="HIX82205.1"/>
    <property type="molecule type" value="Genomic_DNA"/>
</dbReference>
<comment type="caution">
    <text evidence="1">The sequence shown here is derived from an EMBL/GenBank/DDBJ whole genome shotgun (WGS) entry which is preliminary data.</text>
</comment>
<gene>
    <name evidence="1" type="ORF">H9980_09595</name>
</gene>
<dbReference type="Pfam" id="PF05402">
    <property type="entry name" value="PqqD"/>
    <property type="match status" value="1"/>
</dbReference>
<dbReference type="InterPro" id="IPR008792">
    <property type="entry name" value="PQQD"/>
</dbReference>
<name>A0A9D1XQL1_9FIRM</name>
<dbReference type="AlphaFoldDB" id="A0A9D1XQL1"/>
<reference evidence="1" key="1">
    <citation type="journal article" date="2021" name="PeerJ">
        <title>Extensive microbial diversity within the chicken gut microbiome revealed by metagenomics and culture.</title>
        <authorList>
            <person name="Gilroy R."/>
            <person name="Ravi A."/>
            <person name="Getino M."/>
            <person name="Pursley I."/>
            <person name="Horton D.L."/>
            <person name="Alikhan N.F."/>
            <person name="Baker D."/>
            <person name="Gharbi K."/>
            <person name="Hall N."/>
            <person name="Watson M."/>
            <person name="Adriaenssens E.M."/>
            <person name="Foster-Nyarko E."/>
            <person name="Jarju S."/>
            <person name="Secka A."/>
            <person name="Antonio M."/>
            <person name="Oren A."/>
            <person name="Chaudhuri R.R."/>
            <person name="La Ragione R."/>
            <person name="Hildebrand F."/>
            <person name="Pallen M.J."/>
        </authorList>
    </citation>
    <scope>NUCLEOTIDE SEQUENCE</scope>
    <source>
        <strain evidence="1">ChiGjej1B1-14440</strain>
    </source>
</reference>
<dbReference type="Gene3D" id="1.10.10.1150">
    <property type="entry name" value="Coenzyme PQQ synthesis protein D (PqqD)"/>
    <property type="match status" value="1"/>
</dbReference>
<dbReference type="InterPro" id="IPR041881">
    <property type="entry name" value="PqqD_sf"/>
</dbReference>
<dbReference type="Proteomes" id="UP000886724">
    <property type="component" value="Unassembled WGS sequence"/>
</dbReference>
<proteinExistence type="predicted"/>
<evidence type="ECO:0000313" key="1">
    <source>
        <dbReference type="EMBL" id="HIX82205.1"/>
    </source>
</evidence>
<reference evidence="1" key="2">
    <citation type="submission" date="2021-04" db="EMBL/GenBank/DDBJ databases">
        <authorList>
            <person name="Gilroy R."/>
        </authorList>
    </citation>
    <scope>NUCLEOTIDE SEQUENCE</scope>
    <source>
        <strain evidence="1">ChiGjej1B1-14440</strain>
    </source>
</reference>
<evidence type="ECO:0000313" key="2">
    <source>
        <dbReference type="Proteomes" id="UP000886724"/>
    </source>
</evidence>
<accession>A0A9D1XQL1</accession>
<protein>
    <submittedName>
        <fullName evidence="1">PqqD family protein</fullName>
    </submittedName>
</protein>
<sequence length="121" mass="14160">MKTYTKPVVNFNKDGNTEDVKTLEDIDTKTLFRINPNYLLRQVADDYVIIPIDDELELSNAIMTPNRSAVFIWNEFLDANTIENVVKKALSKYDVSEETIRRDVRRFVFESLNKKIIEEVN</sequence>
<organism evidence="1 2">
    <name type="scientific">Candidatus Erysipelatoclostridium merdavium</name>
    <dbReference type="NCBI Taxonomy" id="2838566"/>
    <lineage>
        <taxon>Bacteria</taxon>
        <taxon>Bacillati</taxon>
        <taxon>Bacillota</taxon>
        <taxon>Erysipelotrichia</taxon>
        <taxon>Erysipelotrichales</taxon>
        <taxon>Erysipelotrichales incertae sedis</taxon>
    </lineage>
</organism>